<evidence type="ECO:0000256" key="3">
    <source>
        <dbReference type="ARBA" id="ARBA00022558"/>
    </source>
</evidence>
<keyword evidence="4" id="KW-0479">Metal-binding</keyword>
<evidence type="ECO:0000313" key="10">
    <source>
        <dbReference type="Proteomes" id="UP001549320"/>
    </source>
</evidence>
<dbReference type="SUPFAM" id="SSF50998">
    <property type="entry name" value="Quinoprotein alcohol dehydrogenase-like"/>
    <property type="match status" value="1"/>
</dbReference>
<organism evidence="9 10">
    <name type="scientific">Ottowia thiooxydans</name>
    <dbReference type="NCBI Taxonomy" id="219182"/>
    <lineage>
        <taxon>Bacteria</taxon>
        <taxon>Pseudomonadati</taxon>
        <taxon>Pseudomonadota</taxon>
        <taxon>Betaproteobacteria</taxon>
        <taxon>Burkholderiales</taxon>
        <taxon>Comamonadaceae</taxon>
        <taxon>Ottowia</taxon>
    </lineage>
</organism>
<keyword evidence="10" id="KW-1185">Reference proteome</keyword>
<dbReference type="InterPro" id="IPR011047">
    <property type="entry name" value="Quinoprotein_ADH-like_sf"/>
</dbReference>
<feature type="region of interest" description="Disordered" evidence="7">
    <location>
        <begin position="603"/>
        <end position="625"/>
    </location>
</feature>
<sequence length="1466" mass="155902">MRLKDYSMKSGSTRLRSFLSPRWLRAGGALAVVAAGLALGVAVSQQTPPVLPKAVDLNSSPNTVIQEVPNIALALSVEFPTVGAAYRNSTYDPGTTYLGYWDSTGCYTYKETSDTSSANLNGEYFVRSGTVTGTGSNATCGGSAYSGNLLNYVATSAIDILRLGLTGGHRSIDTSTRTVLERAYLYSGWALNDATYFPARQIPIALVGKVMPTDPTPRSGAAFVYAGSCKDKLWFGRQTANGANCDNPSTSVTNNVAVDVAVPDTTCQWPNGTAGWYCTSNAGHDNTNGVGTCGAQITSGGGSGKPPKNTKVYPCTTNLKHIQQQQAVTTTTYYGDLNPERNASNVPLPMYTRVKVCEGTETSTRTDLCQRYPSGNYKPVGQIQLKSDGAKLAVFGYLAENGNGRNGGVLRAPMDFLGPTKLSNTGTVTNNANKEWDLSTGVFTTNPRNATGYTYSGAINYINRFGTTGTAGYYKSNDPVGELYYEALRYFMGLGPSANAVSTPMQDDGYPVYTSWTDPISSSCQRKNYVLTIGDVNTHYDKRLPGHRTSSTTSVNESSTDTSRALETLTGGGTLDTPYWAKVIADFETNTERDVTNSLGATIKTIGNPNPNPNNDNLNGKGTGSSSSSAYYWSGAAYWANTQPIRNDNDAQGKSKSKVRVRTFTIDVDEGGNGSIEDTNPRGIKPRRSSFYLAGKYGWFENTDGAGQTLKPVNNPSGVSVALDGHPFRNMLTGAEDNSRWEYSAIPNTPNGYVIASRAQQLLDGIKRFFDIPIDTIGTPTVTALSSLRFSSTSPDGDTFLPQFNAKTWAGNLLKARVSFDTTTAQVQVVSTTWDAGKILTDASVAATVPADSPMVLPANRKIFTFSRDAGKVGGQAFTVTNKGNLDTAVMTALQTKPTTAPGALSASDMADAHINWLRGVRTNEVSSTSGTGYLRLRYSVLGDIINSGTIYKKEADPQVTGVGYGAFANTHKTRTAVVYVGANDGMLHAFSADTGKELFAYIPRAVAPYINTLADPYYVHRPFVDAVPAVGEAQVSDSDGNANWKTLLVSGMGGGAQGVFALDVTNPDSFDASKVMFEFTDSDDPDMGNVVTPPKLVKVRMAGTGAPVYKWFVAVSSGYNNYQADGHASADGAQALFLLSVDKSASDAWTLGTNYFKMKVAVPAADNTKTAALANPGFAKGLEGDAIIFYAGDTQGNLWKFDLQLGLSADNAEAALQKAGGQPIPMAILQDSDGRRRPVTTAPMVAPGLSYGFMVIAGTGKYIERTDSTDTTVQAIYGVWDNLSTTATDYQIGTSKLFQRSLNTSTGLLDGAATFNYGVGTGTGANRTYRGWYFELPAAGERVSVDGDNRFGYSAINSMIPPPDCNVIGTSRSITADNIYGSSVGAAVEITSGFLGQPHIVLLDDSAGVYSYTARSAVGRRDLVIKSAPISSTSEAKPRVVQGSTVAVKVPAGRVGWREIKDFED</sequence>
<dbReference type="Pfam" id="PF05567">
    <property type="entry name" value="T4P_PilY1"/>
    <property type="match status" value="1"/>
</dbReference>
<feature type="region of interest" description="Disordered" evidence="7">
    <location>
        <begin position="541"/>
        <end position="563"/>
    </location>
</feature>
<comment type="caution">
    <text evidence="9">The sequence shown here is derived from an EMBL/GenBank/DDBJ whole genome shotgun (WGS) entry which is preliminary data.</text>
</comment>
<comment type="similarity">
    <text evidence="2">Belongs to the PilY1 family.</text>
</comment>
<feature type="compositionally biased region" description="Low complexity" evidence="7">
    <location>
        <begin position="549"/>
        <end position="563"/>
    </location>
</feature>
<keyword evidence="5" id="KW-0106">Calcium</keyword>
<evidence type="ECO:0000256" key="6">
    <source>
        <dbReference type="ARBA" id="ARBA00023263"/>
    </source>
</evidence>
<dbReference type="Proteomes" id="UP001549320">
    <property type="component" value="Unassembled WGS sequence"/>
</dbReference>
<protein>
    <submittedName>
        <fullName evidence="9">Type IV pilus assembly protein PilY1</fullName>
    </submittedName>
</protein>
<name>A0ABV2QEP8_9BURK</name>
<evidence type="ECO:0000256" key="2">
    <source>
        <dbReference type="ARBA" id="ARBA00008387"/>
    </source>
</evidence>
<dbReference type="InterPro" id="IPR008707">
    <property type="entry name" value="B-propeller_PilY1"/>
</dbReference>
<evidence type="ECO:0000256" key="5">
    <source>
        <dbReference type="ARBA" id="ARBA00022837"/>
    </source>
</evidence>
<reference evidence="9 10" key="1">
    <citation type="submission" date="2024-06" db="EMBL/GenBank/DDBJ databases">
        <title>Sorghum-associated microbial communities from plants grown in Nebraska, USA.</title>
        <authorList>
            <person name="Schachtman D."/>
        </authorList>
    </citation>
    <scope>NUCLEOTIDE SEQUENCE [LARGE SCALE GENOMIC DNA]</scope>
    <source>
        <strain evidence="9 10">2709</strain>
    </source>
</reference>
<feature type="compositionally biased region" description="Low complexity" evidence="7">
    <location>
        <begin position="613"/>
        <end position="625"/>
    </location>
</feature>
<comment type="subcellular location">
    <subcellularLocation>
        <location evidence="1">Fimbrium</location>
    </subcellularLocation>
</comment>
<dbReference type="EMBL" id="JBEPSH010000010">
    <property type="protein sequence ID" value="MET4579519.1"/>
    <property type="molecule type" value="Genomic_DNA"/>
</dbReference>
<evidence type="ECO:0000313" key="9">
    <source>
        <dbReference type="EMBL" id="MET4579519.1"/>
    </source>
</evidence>
<evidence type="ECO:0000259" key="8">
    <source>
        <dbReference type="Pfam" id="PF05567"/>
    </source>
</evidence>
<feature type="domain" description="PilY1 beta-propeller" evidence="8">
    <location>
        <begin position="942"/>
        <end position="1295"/>
    </location>
</feature>
<gene>
    <name evidence="9" type="ORF">ABIE13_004656</name>
</gene>
<accession>A0ABV2QEP8</accession>
<keyword evidence="3" id="KW-1029">Fimbrium biogenesis</keyword>
<evidence type="ECO:0000256" key="1">
    <source>
        <dbReference type="ARBA" id="ARBA00004561"/>
    </source>
</evidence>
<proteinExistence type="inferred from homology"/>
<evidence type="ECO:0000256" key="7">
    <source>
        <dbReference type="SAM" id="MobiDB-lite"/>
    </source>
</evidence>
<keyword evidence="6" id="KW-0281">Fimbrium</keyword>
<evidence type="ECO:0000256" key="4">
    <source>
        <dbReference type="ARBA" id="ARBA00022723"/>
    </source>
</evidence>